<name>A0ABT3U7U4_9ACTN</name>
<feature type="region of interest" description="Disordered" evidence="1">
    <location>
        <begin position="58"/>
        <end position="84"/>
    </location>
</feature>
<dbReference type="InterPro" id="IPR013780">
    <property type="entry name" value="Glyco_hydro_b"/>
</dbReference>
<dbReference type="EMBL" id="JAPHNL010000337">
    <property type="protein sequence ID" value="MCX3064255.1"/>
    <property type="molecule type" value="Genomic_DNA"/>
</dbReference>
<evidence type="ECO:0000313" key="4">
    <source>
        <dbReference type="Proteomes" id="UP001163064"/>
    </source>
</evidence>
<proteinExistence type="predicted"/>
<keyword evidence="4" id="KW-1185">Reference proteome</keyword>
<dbReference type="RefSeq" id="WP_266605852.1">
    <property type="nucleotide sequence ID" value="NZ_JAPHNL010000337.1"/>
</dbReference>
<dbReference type="SUPFAM" id="SSF51011">
    <property type="entry name" value="Glycosyl hydrolase domain"/>
    <property type="match status" value="2"/>
</dbReference>
<accession>A0ABT3U7U4</accession>
<evidence type="ECO:0000259" key="2">
    <source>
        <dbReference type="Pfam" id="PF02806"/>
    </source>
</evidence>
<sequence>ALWEQDTTPAGFTWVAADAADDNVLAFLRHPATDGAPPLLSVSNFSPVVRHHYRLDLPPTTETTTSTGATTSTTTGTGTGTGTDIPVWQEVLNTDEARYGGGDVRNPAPIKTTESGIHLTLPPLATVWLKP</sequence>
<protein>
    <submittedName>
        <fullName evidence="3">Alpha amylase C-terminal domain-containing protein</fullName>
    </submittedName>
</protein>
<feature type="compositionally biased region" description="Low complexity" evidence="1">
    <location>
        <begin position="60"/>
        <end position="76"/>
    </location>
</feature>
<comment type="caution">
    <text evidence="3">The sequence shown here is derived from an EMBL/GenBank/DDBJ whole genome shotgun (WGS) entry which is preliminary data.</text>
</comment>
<dbReference type="Proteomes" id="UP001163064">
    <property type="component" value="Unassembled WGS sequence"/>
</dbReference>
<evidence type="ECO:0000256" key="1">
    <source>
        <dbReference type="SAM" id="MobiDB-lite"/>
    </source>
</evidence>
<dbReference type="Gene3D" id="2.60.40.1180">
    <property type="entry name" value="Golgi alpha-mannosidase II"/>
    <property type="match status" value="2"/>
</dbReference>
<dbReference type="InterPro" id="IPR006048">
    <property type="entry name" value="A-amylase/branching_C"/>
</dbReference>
<evidence type="ECO:0000313" key="3">
    <source>
        <dbReference type="EMBL" id="MCX3064255.1"/>
    </source>
</evidence>
<reference evidence="3" key="1">
    <citation type="submission" date="2022-10" db="EMBL/GenBank/DDBJ databases">
        <title>Streptomyces beihaiensis sp. nov., a chitin degrading actinobacterium, isolated from shrimp pond soil.</title>
        <authorList>
            <person name="Xie J."/>
            <person name="Shen N."/>
        </authorList>
    </citation>
    <scope>NUCLEOTIDE SEQUENCE</scope>
    <source>
        <strain evidence="3">GXMU-J5</strain>
    </source>
</reference>
<organism evidence="3 4">
    <name type="scientific">Streptomyces beihaiensis</name>
    <dbReference type="NCBI Taxonomy" id="2984495"/>
    <lineage>
        <taxon>Bacteria</taxon>
        <taxon>Bacillati</taxon>
        <taxon>Actinomycetota</taxon>
        <taxon>Actinomycetes</taxon>
        <taxon>Kitasatosporales</taxon>
        <taxon>Streptomycetaceae</taxon>
        <taxon>Streptomyces</taxon>
    </lineage>
</organism>
<feature type="domain" description="Alpha-amylase/branching enzyme C-terminal all beta" evidence="2">
    <location>
        <begin position="83"/>
        <end position="131"/>
    </location>
</feature>
<dbReference type="Pfam" id="PF02806">
    <property type="entry name" value="Alpha-amylase_C"/>
    <property type="match status" value="2"/>
</dbReference>
<feature type="domain" description="Alpha-amylase/branching enzyme C-terminal all beta" evidence="2">
    <location>
        <begin position="14"/>
        <end position="61"/>
    </location>
</feature>
<feature type="non-terminal residue" evidence="3">
    <location>
        <position position="1"/>
    </location>
</feature>
<gene>
    <name evidence="3" type="ORF">OFY01_31800</name>
</gene>